<comment type="caution">
    <text evidence="2">The sequence shown here is derived from an EMBL/GenBank/DDBJ whole genome shotgun (WGS) entry which is preliminary data.</text>
</comment>
<sequence length="436" mass="48908">MDLSPTVQVAEEWHRATGRAAPSRDDQMLHTSVQDVQESSDAVDKAARPPPLVFGSGPHLPFTFSPPSPLSPLPASPASTPIPSLSNFRHQIEPFHPDLLSRPLIPFGKFDGLVRDQIRTLLDLVWAALPQSPQIYAAGQLTGTRAMTASEYRIPPSRYLEKIVFCPDMLAPVEPKVAALLHAIPIDWNNDAHMLFAARVFPWLTSLDCPPRIYTEADTEDWIRETIISPAHAVMHAVLLGRIPDDVNPMYPFHSSAHCRFSNRPDNVTTLRGRYPLELVSHIGEWKTKGVISKDKNPLRLIAGPIPDVTDPGAAIRFNWPTEPSSDFDERDKILSQIWCQLLEWDVFLGTLSSMEVTTFFMRTRYDEDTLYMSEFYTADDPILFRMVCWLLVATESNGLSLDVPAPSTDWWTPEIRNDTDAGMVETMLGDLDAEP</sequence>
<dbReference type="STRING" id="135208.A0A4Z0A2H9"/>
<evidence type="ECO:0000313" key="2">
    <source>
        <dbReference type="EMBL" id="TFY79908.1"/>
    </source>
</evidence>
<proteinExistence type="predicted"/>
<gene>
    <name evidence="2" type="ORF">EWM64_g4107</name>
</gene>
<dbReference type="OrthoDB" id="2803094at2759"/>
<dbReference type="EMBL" id="SFCI01000420">
    <property type="protein sequence ID" value="TFY79908.1"/>
    <property type="molecule type" value="Genomic_DNA"/>
</dbReference>
<dbReference type="AlphaFoldDB" id="A0A4Z0A2H9"/>
<dbReference type="Proteomes" id="UP000298061">
    <property type="component" value="Unassembled WGS sequence"/>
</dbReference>
<evidence type="ECO:0000256" key="1">
    <source>
        <dbReference type="SAM" id="MobiDB-lite"/>
    </source>
</evidence>
<accession>A0A4Z0A2H9</accession>
<feature type="compositionally biased region" description="Polar residues" evidence="1">
    <location>
        <begin position="29"/>
        <end position="40"/>
    </location>
</feature>
<organism evidence="2 3">
    <name type="scientific">Hericium alpestre</name>
    <dbReference type="NCBI Taxonomy" id="135208"/>
    <lineage>
        <taxon>Eukaryota</taxon>
        <taxon>Fungi</taxon>
        <taxon>Dikarya</taxon>
        <taxon>Basidiomycota</taxon>
        <taxon>Agaricomycotina</taxon>
        <taxon>Agaricomycetes</taxon>
        <taxon>Russulales</taxon>
        <taxon>Hericiaceae</taxon>
        <taxon>Hericium</taxon>
    </lineage>
</organism>
<feature type="region of interest" description="Disordered" evidence="1">
    <location>
        <begin position="1"/>
        <end position="50"/>
    </location>
</feature>
<evidence type="ECO:0000313" key="3">
    <source>
        <dbReference type="Proteomes" id="UP000298061"/>
    </source>
</evidence>
<reference evidence="2 3" key="1">
    <citation type="submission" date="2019-02" db="EMBL/GenBank/DDBJ databases">
        <title>Genome sequencing of the rare red list fungi Hericium alpestre (H. flagellum).</title>
        <authorList>
            <person name="Buettner E."/>
            <person name="Kellner H."/>
        </authorList>
    </citation>
    <scope>NUCLEOTIDE SEQUENCE [LARGE SCALE GENOMIC DNA]</scope>
    <source>
        <strain evidence="2 3">DSM 108284</strain>
    </source>
</reference>
<protein>
    <submittedName>
        <fullName evidence="2">Uncharacterized protein</fullName>
    </submittedName>
</protein>
<name>A0A4Z0A2H9_9AGAM</name>
<keyword evidence="3" id="KW-1185">Reference proteome</keyword>